<dbReference type="Pfam" id="PF17921">
    <property type="entry name" value="Integrase_H2C2"/>
    <property type="match status" value="1"/>
</dbReference>
<dbReference type="AlphaFoldDB" id="A0A9P6XAA2"/>
<dbReference type="InterPro" id="IPR036397">
    <property type="entry name" value="RNaseH_sf"/>
</dbReference>
<evidence type="ECO:0000256" key="5">
    <source>
        <dbReference type="ARBA" id="ARBA00022801"/>
    </source>
</evidence>
<dbReference type="CDD" id="cd09274">
    <property type="entry name" value="RNase_HI_RT_Ty3"/>
    <property type="match status" value="1"/>
</dbReference>
<evidence type="ECO:0000256" key="4">
    <source>
        <dbReference type="ARBA" id="ARBA00022759"/>
    </source>
</evidence>
<dbReference type="GO" id="GO:0003964">
    <property type="term" value="F:RNA-directed DNA polymerase activity"/>
    <property type="evidence" value="ECO:0007669"/>
    <property type="project" value="UniProtKB-KW"/>
</dbReference>
<dbReference type="GO" id="GO:0004519">
    <property type="term" value="F:endonuclease activity"/>
    <property type="evidence" value="ECO:0007669"/>
    <property type="project" value="UniProtKB-KW"/>
</dbReference>
<dbReference type="PANTHER" id="PTHR37984">
    <property type="entry name" value="PROTEIN CBG26694"/>
    <property type="match status" value="1"/>
</dbReference>
<evidence type="ECO:0000259" key="7">
    <source>
        <dbReference type="PROSITE" id="PS50994"/>
    </source>
</evidence>
<dbReference type="InterPro" id="IPR043128">
    <property type="entry name" value="Rev_trsase/Diguanyl_cyclase"/>
</dbReference>
<protein>
    <recommendedName>
        <fullName evidence="7">Integrase catalytic domain-containing protein</fullName>
    </recommendedName>
</protein>
<keyword evidence="9" id="KW-1185">Reference proteome</keyword>
<name>A0A9P6XAA2_RHIOR</name>
<evidence type="ECO:0000256" key="3">
    <source>
        <dbReference type="ARBA" id="ARBA00022722"/>
    </source>
</evidence>
<dbReference type="Pfam" id="PF17917">
    <property type="entry name" value="RT_RNaseH"/>
    <property type="match status" value="1"/>
</dbReference>
<sequence length="574" mass="66702">MDKTLGVYRFVFCIAYLDDLIIYSPDLDTHIQHIKLVLEKLRKSRKAKPIIEYPVPVSLKDLEQFLSMAGVYQRFIGQYQLKAEPLRKLKKKDAEFKWAAEQQEAFEIIKKDLFLLPTLKQPNFAMTFEIHSDAATKEGIAVILCQRYNDTPYSLVFASRSLTSTEKSYSVQEVECLAVVFGIKKFRQFLECGIFLVYTDHSSLQWVLNTKEDKQARIWRWCMFLQAFDFQVIYVPGHTNKAVDALSRHPLPPGTGIYKKSNKKIADHPTFIIKDNILYKILVDKYNLKKNNVYIVVPSTVIPSILNQFHDSKFAGHFSAKKTKSRILHYLLWWRNMEEDVKKFTHATVQGVKAYKYILVVLDTYTKFVELFPVVSTSSEEVAEVFYNKFILKHGVPEEVLQDNDPPFSSPYHSQLTKLIGSENMFTPAYYPQSNGMVERFMTILRRMIIAYTEQDIISHEWHRSIRLIQFVYNNTTHSTTHFTPFYLVHGRHPRTPLVTANEGEIYDHYKSLPQEFAIELQKKLNCAFDAVDQLLINNNQVEKANTFKTGQKVLLFNQALSTRRSQENSCSTG</sequence>
<dbReference type="GO" id="GO:0005634">
    <property type="term" value="C:nucleus"/>
    <property type="evidence" value="ECO:0007669"/>
    <property type="project" value="UniProtKB-ARBA"/>
</dbReference>
<evidence type="ECO:0000313" key="8">
    <source>
        <dbReference type="EMBL" id="KAG1309022.1"/>
    </source>
</evidence>
<dbReference type="InterPro" id="IPR012337">
    <property type="entry name" value="RNaseH-like_sf"/>
</dbReference>
<gene>
    <name evidence="8" type="ORF">G6F64_005620</name>
</gene>
<evidence type="ECO:0000256" key="2">
    <source>
        <dbReference type="ARBA" id="ARBA00022695"/>
    </source>
</evidence>
<dbReference type="FunFam" id="3.30.70.270:FF:000020">
    <property type="entry name" value="Transposon Tf2-6 polyprotein-like Protein"/>
    <property type="match status" value="1"/>
</dbReference>
<dbReference type="Gene3D" id="3.30.420.10">
    <property type="entry name" value="Ribonuclease H-like superfamily/Ribonuclease H"/>
    <property type="match status" value="1"/>
</dbReference>
<evidence type="ECO:0000313" key="9">
    <source>
        <dbReference type="Proteomes" id="UP000716291"/>
    </source>
</evidence>
<dbReference type="Gene3D" id="3.30.70.270">
    <property type="match status" value="2"/>
</dbReference>
<dbReference type="GO" id="GO:0015074">
    <property type="term" value="P:DNA integration"/>
    <property type="evidence" value="ECO:0007669"/>
    <property type="project" value="InterPro"/>
</dbReference>
<keyword evidence="6" id="KW-0695">RNA-directed DNA polymerase</keyword>
<keyword evidence="4" id="KW-0255">Endonuclease</keyword>
<keyword evidence="1" id="KW-0808">Transferase</keyword>
<dbReference type="SUPFAM" id="SSF53098">
    <property type="entry name" value="Ribonuclease H-like"/>
    <property type="match status" value="1"/>
</dbReference>
<keyword evidence="3" id="KW-0540">Nuclease</keyword>
<dbReference type="Gene3D" id="1.10.340.70">
    <property type="match status" value="1"/>
</dbReference>
<dbReference type="SUPFAM" id="SSF56672">
    <property type="entry name" value="DNA/RNA polymerases"/>
    <property type="match status" value="1"/>
</dbReference>
<dbReference type="GO" id="GO:0003676">
    <property type="term" value="F:nucleic acid binding"/>
    <property type="evidence" value="ECO:0007669"/>
    <property type="project" value="InterPro"/>
</dbReference>
<dbReference type="InterPro" id="IPR001584">
    <property type="entry name" value="Integrase_cat-core"/>
</dbReference>
<keyword evidence="2" id="KW-0548">Nucleotidyltransferase</keyword>
<feature type="domain" description="Integrase catalytic" evidence="7">
    <location>
        <begin position="325"/>
        <end position="493"/>
    </location>
</feature>
<proteinExistence type="predicted"/>
<dbReference type="EMBL" id="JAANQT010000697">
    <property type="protein sequence ID" value="KAG1309022.1"/>
    <property type="molecule type" value="Genomic_DNA"/>
</dbReference>
<dbReference type="PROSITE" id="PS50994">
    <property type="entry name" value="INTEGRASE"/>
    <property type="match status" value="1"/>
</dbReference>
<keyword evidence="5" id="KW-0378">Hydrolase</keyword>
<dbReference type="GO" id="GO:0016787">
    <property type="term" value="F:hydrolase activity"/>
    <property type="evidence" value="ECO:0007669"/>
    <property type="project" value="UniProtKB-KW"/>
</dbReference>
<dbReference type="PANTHER" id="PTHR37984:SF5">
    <property type="entry name" value="PROTEIN NYNRIN-LIKE"/>
    <property type="match status" value="1"/>
</dbReference>
<dbReference type="InterPro" id="IPR043502">
    <property type="entry name" value="DNA/RNA_pol_sf"/>
</dbReference>
<organism evidence="8 9">
    <name type="scientific">Rhizopus oryzae</name>
    <name type="common">Mucormycosis agent</name>
    <name type="synonym">Rhizopus arrhizus var. delemar</name>
    <dbReference type="NCBI Taxonomy" id="64495"/>
    <lineage>
        <taxon>Eukaryota</taxon>
        <taxon>Fungi</taxon>
        <taxon>Fungi incertae sedis</taxon>
        <taxon>Mucoromycota</taxon>
        <taxon>Mucoromycotina</taxon>
        <taxon>Mucoromycetes</taxon>
        <taxon>Mucorales</taxon>
        <taxon>Mucorineae</taxon>
        <taxon>Rhizopodaceae</taxon>
        <taxon>Rhizopus</taxon>
    </lineage>
</organism>
<dbReference type="Proteomes" id="UP000716291">
    <property type="component" value="Unassembled WGS sequence"/>
</dbReference>
<dbReference type="InterPro" id="IPR050951">
    <property type="entry name" value="Retrovirus_Pol_polyprotein"/>
</dbReference>
<dbReference type="FunFam" id="1.10.340.70:FF:000001">
    <property type="entry name" value="Retrovirus-related Pol polyprotein from transposon gypsy-like Protein"/>
    <property type="match status" value="1"/>
</dbReference>
<dbReference type="InterPro" id="IPR041588">
    <property type="entry name" value="Integrase_H2C2"/>
</dbReference>
<dbReference type="InterPro" id="IPR041373">
    <property type="entry name" value="RT_RNaseH"/>
</dbReference>
<evidence type="ECO:0000256" key="1">
    <source>
        <dbReference type="ARBA" id="ARBA00022679"/>
    </source>
</evidence>
<evidence type="ECO:0000256" key="6">
    <source>
        <dbReference type="ARBA" id="ARBA00022918"/>
    </source>
</evidence>
<comment type="caution">
    <text evidence="8">The sequence shown here is derived from an EMBL/GenBank/DDBJ whole genome shotgun (WGS) entry which is preliminary data.</text>
</comment>
<reference evidence="8" key="1">
    <citation type="journal article" date="2020" name="Microb. Genom.">
        <title>Genetic diversity of clinical and environmental Mucorales isolates obtained from an investigation of mucormycosis cases among solid organ transplant recipients.</title>
        <authorList>
            <person name="Nguyen M.H."/>
            <person name="Kaul D."/>
            <person name="Muto C."/>
            <person name="Cheng S.J."/>
            <person name="Richter R.A."/>
            <person name="Bruno V.M."/>
            <person name="Liu G."/>
            <person name="Beyhan S."/>
            <person name="Sundermann A.J."/>
            <person name="Mounaud S."/>
            <person name="Pasculle A.W."/>
            <person name="Nierman W.C."/>
            <person name="Driscoll E."/>
            <person name="Cumbie R."/>
            <person name="Clancy C.J."/>
            <person name="Dupont C.L."/>
        </authorList>
    </citation>
    <scope>NUCLEOTIDE SEQUENCE</scope>
    <source>
        <strain evidence="8">GL11</strain>
    </source>
</reference>
<accession>A0A9P6XAA2</accession>